<dbReference type="SUPFAM" id="SSF81606">
    <property type="entry name" value="PP2C-like"/>
    <property type="match status" value="1"/>
</dbReference>
<evidence type="ECO:0000313" key="2">
    <source>
        <dbReference type="Proteomes" id="UP001168098"/>
    </source>
</evidence>
<accession>A0AA39DML4</accession>
<proteinExistence type="predicted"/>
<evidence type="ECO:0000313" key="1">
    <source>
        <dbReference type="EMBL" id="KAJ9689050.1"/>
    </source>
</evidence>
<sequence length="102" mass="10954">MCNEENIHVVGIFDGRRGATAVEFSTWALPGYLKILSSRSNPADAQLGAFVKTDVAVRNESGSYYKSKGVIQKDWHPGCTAIVTLMGNSSNGSGRNHGDSHN</sequence>
<dbReference type="EMBL" id="JARBHA010000011">
    <property type="protein sequence ID" value="KAJ9689050.1"/>
    <property type="molecule type" value="Genomic_DNA"/>
</dbReference>
<protein>
    <submittedName>
        <fullName evidence="1">Uncharacterized protein</fullName>
    </submittedName>
</protein>
<dbReference type="AlphaFoldDB" id="A0AA39DML4"/>
<dbReference type="Proteomes" id="UP001168098">
    <property type="component" value="Unassembled WGS sequence"/>
</dbReference>
<gene>
    <name evidence="1" type="ORF">PVL29_014612</name>
</gene>
<dbReference type="InterPro" id="IPR036457">
    <property type="entry name" value="PPM-type-like_dom_sf"/>
</dbReference>
<comment type="caution">
    <text evidence="1">The sequence shown here is derived from an EMBL/GenBank/DDBJ whole genome shotgun (WGS) entry which is preliminary data.</text>
</comment>
<reference evidence="1 2" key="1">
    <citation type="journal article" date="2023" name="BMC Biotechnol.">
        <title>Vitis rotundifolia cv Carlos genome sequencing.</title>
        <authorList>
            <person name="Huff M."/>
            <person name="Hulse-Kemp A."/>
            <person name="Scheffler B."/>
            <person name="Youngblood R."/>
            <person name="Simpson S."/>
            <person name="Babiker E."/>
            <person name="Staton M."/>
        </authorList>
    </citation>
    <scope>NUCLEOTIDE SEQUENCE [LARGE SCALE GENOMIC DNA]</scope>
    <source>
        <tissue evidence="1">Leaf</tissue>
    </source>
</reference>
<dbReference type="Gene3D" id="3.60.40.10">
    <property type="entry name" value="PPM-type phosphatase domain"/>
    <property type="match status" value="1"/>
</dbReference>
<keyword evidence="2" id="KW-1185">Reference proteome</keyword>
<name>A0AA39DML4_VITRO</name>
<organism evidence="1 2">
    <name type="scientific">Vitis rotundifolia</name>
    <name type="common">Muscadine grape</name>
    <dbReference type="NCBI Taxonomy" id="103349"/>
    <lineage>
        <taxon>Eukaryota</taxon>
        <taxon>Viridiplantae</taxon>
        <taxon>Streptophyta</taxon>
        <taxon>Embryophyta</taxon>
        <taxon>Tracheophyta</taxon>
        <taxon>Spermatophyta</taxon>
        <taxon>Magnoliopsida</taxon>
        <taxon>eudicotyledons</taxon>
        <taxon>Gunneridae</taxon>
        <taxon>Pentapetalae</taxon>
        <taxon>rosids</taxon>
        <taxon>Vitales</taxon>
        <taxon>Vitaceae</taxon>
        <taxon>Viteae</taxon>
        <taxon>Vitis</taxon>
    </lineage>
</organism>